<keyword evidence="1" id="KW-0472">Membrane</keyword>
<keyword evidence="1" id="KW-0812">Transmembrane</keyword>
<organism evidence="2 3">
    <name type="scientific">Dictyobacter formicarum</name>
    <dbReference type="NCBI Taxonomy" id="2778368"/>
    <lineage>
        <taxon>Bacteria</taxon>
        <taxon>Bacillati</taxon>
        <taxon>Chloroflexota</taxon>
        <taxon>Ktedonobacteria</taxon>
        <taxon>Ktedonobacterales</taxon>
        <taxon>Dictyobacteraceae</taxon>
        <taxon>Dictyobacter</taxon>
    </lineage>
</organism>
<sequence>MLILPMGRQDLRIWLHLANAAAVGLPPYMMVAMMKMEMAMETTIAAIIEIYQSAALTPVTKGAIYFCELLII</sequence>
<comment type="caution">
    <text evidence="2">The sequence shown here is derived from an EMBL/GenBank/DDBJ whole genome shotgun (WGS) entry which is preliminary data.</text>
</comment>
<accession>A0ABQ3VJG7</accession>
<evidence type="ECO:0000313" key="2">
    <source>
        <dbReference type="EMBL" id="GHO86352.1"/>
    </source>
</evidence>
<name>A0ABQ3VJG7_9CHLR</name>
<feature type="transmembrane region" description="Helical" evidence="1">
    <location>
        <begin position="13"/>
        <end position="31"/>
    </location>
</feature>
<dbReference type="Proteomes" id="UP000635565">
    <property type="component" value="Unassembled WGS sequence"/>
</dbReference>
<evidence type="ECO:0000313" key="3">
    <source>
        <dbReference type="Proteomes" id="UP000635565"/>
    </source>
</evidence>
<evidence type="ECO:0000256" key="1">
    <source>
        <dbReference type="SAM" id="Phobius"/>
    </source>
</evidence>
<keyword evidence="3" id="KW-1185">Reference proteome</keyword>
<proteinExistence type="predicted"/>
<reference evidence="2 3" key="1">
    <citation type="journal article" date="2021" name="Int. J. Syst. Evol. Microbiol.">
        <title>Reticulibacter mediterranei gen. nov., sp. nov., within the new family Reticulibacteraceae fam. nov., and Ktedonospora formicarum gen. nov., sp. nov., Ktedonobacter robiniae sp. nov., Dictyobacter formicarum sp. nov. and Dictyobacter arantiisoli sp. nov., belonging to the class Ktedonobacteria.</title>
        <authorList>
            <person name="Yabe S."/>
            <person name="Zheng Y."/>
            <person name="Wang C.M."/>
            <person name="Sakai Y."/>
            <person name="Abe K."/>
            <person name="Yokota A."/>
            <person name="Donadio S."/>
            <person name="Cavaletti L."/>
            <person name="Monciardini P."/>
        </authorList>
    </citation>
    <scope>NUCLEOTIDE SEQUENCE [LARGE SCALE GENOMIC DNA]</scope>
    <source>
        <strain evidence="2 3">SOSP1-9</strain>
    </source>
</reference>
<dbReference type="EMBL" id="BNJJ01000012">
    <property type="protein sequence ID" value="GHO86352.1"/>
    <property type="molecule type" value="Genomic_DNA"/>
</dbReference>
<keyword evidence="1" id="KW-1133">Transmembrane helix</keyword>
<gene>
    <name evidence="2" type="ORF">KSZ_43580</name>
</gene>
<protein>
    <submittedName>
        <fullName evidence="2">Uncharacterized protein</fullName>
    </submittedName>
</protein>